<dbReference type="SUPFAM" id="SSF53335">
    <property type="entry name" value="S-adenosyl-L-methionine-dependent methyltransferases"/>
    <property type="match status" value="1"/>
</dbReference>
<comment type="caution">
    <text evidence="6">The sequence shown here is derived from an EMBL/GenBank/DDBJ whole genome shotgun (WGS) entry which is preliminary data.</text>
</comment>
<evidence type="ECO:0000313" key="7">
    <source>
        <dbReference type="Proteomes" id="UP001222770"/>
    </source>
</evidence>
<dbReference type="CDD" id="cd02440">
    <property type="entry name" value="AdoMet_MTases"/>
    <property type="match status" value="1"/>
</dbReference>
<protein>
    <submittedName>
        <fullName evidence="6">Cyclopropane-fatty-acyl-phospholipid synthase</fullName>
    </submittedName>
</protein>
<evidence type="ECO:0000256" key="5">
    <source>
        <dbReference type="ARBA" id="ARBA00023098"/>
    </source>
</evidence>
<dbReference type="EMBL" id="JAROCY010000016">
    <property type="protein sequence ID" value="MDF8334762.1"/>
    <property type="molecule type" value="Genomic_DNA"/>
</dbReference>
<evidence type="ECO:0000256" key="2">
    <source>
        <dbReference type="ARBA" id="ARBA00022603"/>
    </source>
</evidence>
<evidence type="ECO:0000313" key="6">
    <source>
        <dbReference type="EMBL" id="MDF8334762.1"/>
    </source>
</evidence>
<dbReference type="InterPro" id="IPR050723">
    <property type="entry name" value="CFA/CMAS"/>
</dbReference>
<dbReference type="PANTHER" id="PTHR43667:SF1">
    <property type="entry name" value="CYCLOPROPANE-FATTY-ACYL-PHOSPHOLIPID SYNTHASE"/>
    <property type="match status" value="1"/>
</dbReference>
<keyword evidence="4" id="KW-0949">S-adenosyl-L-methionine</keyword>
<gene>
    <name evidence="6" type="ORF">POM99_16250</name>
</gene>
<dbReference type="Proteomes" id="UP001222770">
    <property type="component" value="Unassembled WGS sequence"/>
</dbReference>
<evidence type="ECO:0000256" key="1">
    <source>
        <dbReference type="ARBA" id="ARBA00010815"/>
    </source>
</evidence>
<dbReference type="Gene3D" id="3.40.50.150">
    <property type="entry name" value="Vaccinia Virus protein VP39"/>
    <property type="match status" value="1"/>
</dbReference>
<dbReference type="PIRSF" id="PIRSF003085">
    <property type="entry name" value="CMAS"/>
    <property type="match status" value="1"/>
</dbReference>
<dbReference type="Pfam" id="PF02353">
    <property type="entry name" value="CMAS"/>
    <property type="match status" value="1"/>
</dbReference>
<comment type="similarity">
    <text evidence="1">Belongs to the CFA/CMAS family.</text>
</comment>
<dbReference type="InterPro" id="IPR029063">
    <property type="entry name" value="SAM-dependent_MTases_sf"/>
</dbReference>
<dbReference type="PANTHER" id="PTHR43667">
    <property type="entry name" value="CYCLOPROPANE-FATTY-ACYL-PHOSPHOLIPID SYNTHASE"/>
    <property type="match status" value="1"/>
</dbReference>
<keyword evidence="5" id="KW-0443">Lipid metabolism</keyword>
<evidence type="ECO:0000256" key="3">
    <source>
        <dbReference type="ARBA" id="ARBA00022679"/>
    </source>
</evidence>
<sequence>MLLLDAALKRLVRQGTLTLIEPDGRTRHYGTAKAGWPDLAMRLADKGVAGAIARNPTLGLAECYMDGRLSFEGGDVMDFVSFIRRNNPWDSGRSLDNPGLIKRWAKRARRRWDQMNHRRISRQNVAHHYDLDDRLYDLFLDSNRQYSCAYWPEGVTTLEEAQVAKMDHIAAKLALKPGMRVLDIGCGWGGLALHLHRATGVEVHGVSLSTEQIAYARTWAKREGVADKVTFGLTDYRDVEGPFDRIVSVGMFEHVGVPQFEAFFHKCHDLLAPDGVMLLHTIGRAGPPNVTDAFTRKYIFPGGYIPSLSETMAAIEPKKLMLADCEILRRHYALTLREWYRRCVEQEARIVRVFDERFYRMWLFYLAGAATGFEEGDLVNFQLQLVRNRDAVPITRDYIHREETRLAAARSDPEKVVPLRGQQSG</sequence>
<dbReference type="InterPro" id="IPR003333">
    <property type="entry name" value="CMAS"/>
</dbReference>
<reference evidence="6 7" key="1">
    <citation type="submission" date="2023-03" db="EMBL/GenBank/DDBJ databases">
        <title>Novosphingobium cyanobacteriorum sp. nov., isolated from a eutrophic reservoir during the Microcystis bloom period.</title>
        <authorList>
            <person name="Kang M."/>
            <person name="Le V."/>
            <person name="Ko S.-R."/>
            <person name="Lee S.-A."/>
            <person name="Ahn C.-Y."/>
        </authorList>
    </citation>
    <scope>NUCLEOTIDE SEQUENCE [LARGE SCALE GENOMIC DNA]</scope>
    <source>
        <strain evidence="6 7">HBC54</strain>
    </source>
</reference>
<evidence type="ECO:0000256" key="4">
    <source>
        <dbReference type="ARBA" id="ARBA00022691"/>
    </source>
</evidence>
<keyword evidence="3" id="KW-0808">Transferase</keyword>
<keyword evidence="2" id="KW-0489">Methyltransferase</keyword>
<dbReference type="RefSeq" id="WP_277279561.1">
    <property type="nucleotide sequence ID" value="NZ_JAROCY010000016.1"/>
</dbReference>
<accession>A0ABT6CLH3</accession>
<name>A0ABT6CLH3_9SPHN</name>
<proteinExistence type="inferred from homology"/>
<organism evidence="6 7">
    <name type="scientific">Novosphingobium cyanobacteriorum</name>
    <dbReference type="NCBI Taxonomy" id="3024215"/>
    <lineage>
        <taxon>Bacteria</taxon>
        <taxon>Pseudomonadati</taxon>
        <taxon>Pseudomonadota</taxon>
        <taxon>Alphaproteobacteria</taxon>
        <taxon>Sphingomonadales</taxon>
        <taxon>Sphingomonadaceae</taxon>
        <taxon>Novosphingobium</taxon>
    </lineage>
</organism>
<keyword evidence="7" id="KW-1185">Reference proteome</keyword>